<dbReference type="OMA" id="DFHPRGC"/>
<name>A0A8S1S871_PAROT</name>
<dbReference type="PANTHER" id="PTHR21580">
    <property type="entry name" value="SHIPPO-1-RELATED"/>
    <property type="match status" value="1"/>
</dbReference>
<sequence>MIHGPNSQFSGAFTIGKRYECAIYQTNPNPGPNHYSVNLLDKPLAYKFTKSKRKPLYQATAAPDPGAYENKIQAKFSITYQAILPHSSSVAFTKAKETSPKETEIGPGSYNLAVQKKAPAFTFQSRFDSIGNEIMKTPGPGNYEMEHNHILKPKNKGFSTSQRTNMLLTNHPGPGSYEVEKPQFLTNVKFPKSQRSTNWSQIGPGPGAFDLNLPKHQGITFGSKTNQSIDRSNVPGPGSYDAEVVEGKFKSMKGAKIGKSERGSLNLQKFGPSPLDYDVTNYKYPTRHASFNKAIRPSMISTERTPGPGTYTIDMKFKKGGPIIPKASKDQINLQNLPGPGKYNPNDSMTSNKGPSYHIAKKYDKPQESSLIGPGRYNIPRDITDGPKYTFPTLEKSMEKKSIDLNQSHCYDIKQTIGYIPQYVLQN</sequence>
<feature type="compositionally biased region" description="Polar residues" evidence="1">
    <location>
        <begin position="345"/>
        <end position="354"/>
    </location>
</feature>
<evidence type="ECO:0000256" key="1">
    <source>
        <dbReference type="SAM" id="MobiDB-lite"/>
    </source>
</evidence>
<dbReference type="Pfam" id="PF07004">
    <property type="entry name" value="SHIPPO-rpt"/>
    <property type="match status" value="8"/>
</dbReference>
<dbReference type="OrthoDB" id="286690at2759"/>
<protein>
    <recommendedName>
        <fullName evidence="4">Sperm-tail PG-rich repeat-containing protein 2</fullName>
    </recommendedName>
</protein>
<dbReference type="EMBL" id="CAJJDP010000006">
    <property type="protein sequence ID" value="CAD8135965.1"/>
    <property type="molecule type" value="Genomic_DNA"/>
</dbReference>
<dbReference type="AlphaFoldDB" id="A0A8S1S871"/>
<comment type="caution">
    <text evidence="2">The sequence shown here is derived from an EMBL/GenBank/DDBJ whole genome shotgun (WGS) entry which is preliminary data.</text>
</comment>
<dbReference type="PANTHER" id="PTHR21580:SF60">
    <property type="entry name" value="SPERM-TAIL PG-RICH REPEAT-CONTAINING PROTEIN 2"/>
    <property type="match status" value="1"/>
</dbReference>
<dbReference type="InterPro" id="IPR051291">
    <property type="entry name" value="CIMAP"/>
</dbReference>
<accession>A0A8S1S871</accession>
<keyword evidence="3" id="KW-1185">Reference proteome</keyword>
<reference evidence="2" key="1">
    <citation type="submission" date="2021-01" db="EMBL/GenBank/DDBJ databases">
        <authorList>
            <consortium name="Genoscope - CEA"/>
            <person name="William W."/>
        </authorList>
    </citation>
    <scope>NUCLEOTIDE SEQUENCE</scope>
</reference>
<dbReference type="InterPro" id="IPR010736">
    <property type="entry name" value="SHIPPO-rpt"/>
</dbReference>
<evidence type="ECO:0008006" key="4">
    <source>
        <dbReference type="Google" id="ProtNLM"/>
    </source>
</evidence>
<proteinExistence type="predicted"/>
<dbReference type="Proteomes" id="UP000683925">
    <property type="component" value="Unassembled WGS sequence"/>
</dbReference>
<organism evidence="2 3">
    <name type="scientific">Paramecium octaurelia</name>
    <dbReference type="NCBI Taxonomy" id="43137"/>
    <lineage>
        <taxon>Eukaryota</taxon>
        <taxon>Sar</taxon>
        <taxon>Alveolata</taxon>
        <taxon>Ciliophora</taxon>
        <taxon>Intramacronucleata</taxon>
        <taxon>Oligohymenophorea</taxon>
        <taxon>Peniculida</taxon>
        <taxon>Parameciidae</taxon>
        <taxon>Paramecium</taxon>
    </lineage>
</organism>
<evidence type="ECO:0000313" key="3">
    <source>
        <dbReference type="Proteomes" id="UP000683925"/>
    </source>
</evidence>
<evidence type="ECO:0000313" key="2">
    <source>
        <dbReference type="EMBL" id="CAD8135965.1"/>
    </source>
</evidence>
<gene>
    <name evidence="2" type="ORF">POCTA_138.1.T0070120</name>
</gene>
<feature type="region of interest" description="Disordered" evidence="1">
    <location>
        <begin position="339"/>
        <end position="379"/>
    </location>
</feature>